<evidence type="ECO:0000313" key="2">
    <source>
        <dbReference type="EMBL" id="GAF96018.1"/>
    </source>
</evidence>
<dbReference type="AlphaFoldDB" id="X0TR51"/>
<protein>
    <recommendedName>
        <fullName evidence="1">Crassvirus muzzle protein C-terminal domain-containing protein</fullName>
    </recommendedName>
</protein>
<proteinExistence type="predicted"/>
<gene>
    <name evidence="2" type="ORF">S01H1_30217</name>
</gene>
<dbReference type="EMBL" id="BARS01018577">
    <property type="protein sequence ID" value="GAF96018.1"/>
    <property type="molecule type" value="Genomic_DNA"/>
</dbReference>
<comment type="caution">
    <text evidence="2">The sequence shown here is derived from an EMBL/GenBank/DDBJ whole genome shotgun (WGS) entry which is preliminary data.</text>
</comment>
<organism evidence="2">
    <name type="scientific">marine sediment metagenome</name>
    <dbReference type="NCBI Taxonomy" id="412755"/>
    <lineage>
        <taxon>unclassified sequences</taxon>
        <taxon>metagenomes</taxon>
        <taxon>ecological metagenomes</taxon>
    </lineage>
</organism>
<dbReference type="Pfam" id="PF25729">
    <property type="entry name" value="crAss_MUZ_C"/>
    <property type="match status" value="1"/>
</dbReference>
<feature type="domain" description="Crassvirus muzzle protein C-terminal" evidence="1">
    <location>
        <begin position="19"/>
        <end position="97"/>
    </location>
</feature>
<accession>X0TR51</accession>
<sequence>MKLVSYIGDAIYIHNSNETRNNFWGSQRNSILEVVANEAPNIKKTFEAMAIHSNKPWDVNYIGIPADGTYESGMQSKIPESRFRLIEGIYHSPYLRNMKTYTSTASNLDLIRGESLRGYYAEHRLVNDDTTEVTLFKVDVMGNVSRI</sequence>
<reference evidence="2" key="1">
    <citation type="journal article" date="2014" name="Front. Microbiol.">
        <title>High frequency of phylogenetically diverse reductive dehalogenase-homologous genes in deep subseafloor sedimentary metagenomes.</title>
        <authorList>
            <person name="Kawai M."/>
            <person name="Futagami T."/>
            <person name="Toyoda A."/>
            <person name="Takaki Y."/>
            <person name="Nishi S."/>
            <person name="Hori S."/>
            <person name="Arai W."/>
            <person name="Tsubouchi T."/>
            <person name="Morono Y."/>
            <person name="Uchiyama I."/>
            <person name="Ito T."/>
            <person name="Fujiyama A."/>
            <person name="Inagaki F."/>
            <person name="Takami H."/>
        </authorList>
    </citation>
    <scope>NUCLEOTIDE SEQUENCE</scope>
    <source>
        <strain evidence="2">Expedition CK06-06</strain>
    </source>
</reference>
<dbReference type="InterPro" id="IPR057888">
    <property type="entry name" value="crAss_MUZ_C"/>
</dbReference>
<name>X0TR51_9ZZZZ</name>
<evidence type="ECO:0000259" key="1">
    <source>
        <dbReference type="Pfam" id="PF25729"/>
    </source>
</evidence>